<reference evidence="3" key="1">
    <citation type="journal article" date="2010" name="Science">
        <title>Plasticity of animal genome architecture unmasked by rapid evolution of a pelagic tunicate.</title>
        <authorList>
            <person name="Denoeud F."/>
            <person name="Henriet S."/>
            <person name="Mungpakdee S."/>
            <person name="Aury J.M."/>
            <person name="Da Silva C."/>
            <person name="Brinkmann H."/>
            <person name="Mikhaleva J."/>
            <person name="Olsen L.C."/>
            <person name="Jubin C."/>
            <person name="Canestro C."/>
            <person name="Bouquet J.M."/>
            <person name="Danks G."/>
            <person name="Poulain J."/>
            <person name="Campsteijn C."/>
            <person name="Adamski M."/>
            <person name="Cross I."/>
            <person name="Yadetie F."/>
            <person name="Muffato M."/>
            <person name="Louis A."/>
            <person name="Butcher S."/>
            <person name="Tsagkogeorga G."/>
            <person name="Konrad A."/>
            <person name="Singh S."/>
            <person name="Jensen M.F."/>
            <person name="Cong E.H."/>
            <person name="Eikeseth-Otteraa H."/>
            <person name="Noel B."/>
            <person name="Anthouard V."/>
            <person name="Porcel B.M."/>
            <person name="Kachouri-Lafond R."/>
            <person name="Nishino A."/>
            <person name="Ugolini M."/>
            <person name="Chourrout P."/>
            <person name="Nishida H."/>
            <person name="Aasland R."/>
            <person name="Huzurbazar S."/>
            <person name="Westhof E."/>
            <person name="Delsuc F."/>
            <person name="Lehrach H."/>
            <person name="Reinhardt R."/>
            <person name="Weissenbach J."/>
            <person name="Roy S.W."/>
            <person name="Artiguenave F."/>
            <person name="Postlethwait J.H."/>
            <person name="Manak J.R."/>
            <person name="Thompson E.M."/>
            <person name="Jaillon O."/>
            <person name="Du Pasquier L."/>
            <person name="Boudinot P."/>
            <person name="Liberles D.A."/>
            <person name="Volff J.N."/>
            <person name="Philippe H."/>
            <person name="Lenhard B."/>
            <person name="Roest Crollius H."/>
            <person name="Wincker P."/>
            <person name="Chourrout D."/>
        </authorList>
    </citation>
    <scope>NUCLEOTIDE SEQUENCE [LARGE SCALE GENOMIC DNA]</scope>
</reference>
<dbReference type="AlphaFoldDB" id="E4YP10"/>
<name>E4YP10_OIKDI</name>
<comment type="similarity">
    <text evidence="1">Belongs to the WSCD family.</text>
</comment>
<dbReference type="PANTHER" id="PTHR45964:SF5">
    <property type="entry name" value="WSCD FAMILY MEMBER CG9164"/>
    <property type="match status" value="1"/>
</dbReference>
<dbReference type="SUPFAM" id="SSF52540">
    <property type="entry name" value="P-loop containing nucleoside triphosphate hydrolases"/>
    <property type="match status" value="1"/>
</dbReference>
<evidence type="ECO:0008006" key="4">
    <source>
        <dbReference type="Google" id="ProtNLM"/>
    </source>
</evidence>
<gene>
    <name evidence="3" type="ORF">GSOID_T00030291001</name>
</gene>
<dbReference type="InterPro" id="IPR051589">
    <property type="entry name" value="Sialate-O-sulfotransferase"/>
</dbReference>
<accession>E4YP10</accession>
<dbReference type="PANTHER" id="PTHR45964">
    <property type="entry name" value="WSCD FAMILY MEMBER CG9164"/>
    <property type="match status" value="1"/>
</dbReference>
<dbReference type="Gene3D" id="3.40.50.300">
    <property type="entry name" value="P-loop containing nucleotide triphosphate hydrolases"/>
    <property type="match status" value="1"/>
</dbReference>
<evidence type="ECO:0000313" key="3">
    <source>
        <dbReference type="EMBL" id="CBY37208.1"/>
    </source>
</evidence>
<evidence type="ECO:0000256" key="2">
    <source>
        <dbReference type="SAM" id="SignalP"/>
    </source>
</evidence>
<feature type="signal peptide" evidence="2">
    <location>
        <begin position="1"/>
        <end position="24"/>
    </location>
</feature>
<dbReference type="InterPro" id="IPR027417">
    <property type="entry name" value="P-loop_NTPase"/>
</dbReference>
<protein>
    <recommendedName>
        <fullName evidence="4">Sulfotransferase</fullName>
    </recommendedName>
</protein>
<evidence type="ECO:0000256" key="1">
    <source>
        <dbReference type="ARBA" id="ARBA00010236"/>
    </source>
</evidence>
<proteinExistence type="inferred from homology"/>
<dbReference type="EMBL" id="FN654919">
    <property type="protein sequence ID" value="CBY37208.1"/>
    <property type="molecule type" value="Genomic_DNA"/>
</dbReference>
<sequence>MPPNGKCLAIPVLLFLIILCEIRTGMVNSWLTGQAVNASNQCMKRLGNYKEHPVVVLGCFPASGSSRVRRAIEDATGIYTGSSMNEEYFHKLGFEGELEQYASGRVIASKNQGIAFVEYTEGMIVLGTAADFHRQARQAHLGYATPEKYAQSEEWKTCKESYIIRWSSTAMFFAQFANVTEVPLKTVFYEDFVENPVQETHNILRFYKKNFDFKPANLNWDCVTKGQEMFENKEREVQNTDIFSDEDIKTLDTESFFKALKLPDIPNSYYHSGKAPKTLPSPDEAISAHGTMTKIKRAITPRYTFIKEGSYEFHSPQSTSFLQYGWINTKQL</sequence>
<feature type="chain" id="PRO_5003194119" description="Sulfotransferase" evidence="2">
    <location>
        <begin position="25"/>
        <end position="332"/>
    </location>
</feature>
<dbReference type="Proteomes" id="UP000011014">
    <property type="component" value="Unassembled WGS sequence"/>
</dbReference>
<keyword evidence="2" id="KW-0732">Signal</keyword>
<organism evidence="3">
    <name type="scientific">Oikopleura dioica</name>
    <name type="common">Tunicate</name>
    <dbReference type="NCBI Taxonomy" id="34765"/>
    <lineage>
        <taxon>Eukaryota</taxon>
        <taxon>Metazoa</taxon>
        <taxon>Chordata</taxon>
        <taxon>Tunicata</taxon>
        <taxon>Appendicularia</taxon>
        <taxon>Copelata</taxon>
        <taxon>Oikopleuridae</taxon>
        <taxon>Oikopleura</taxon>
    </lineage>
</organism>